<proteinExistence type="predicted"/>
<dbReference type="OrthoDB" id="7872817at2759"/>
<reference evidence="2" key="1">
    <citation type="submission" date="2025-08" db="UniProtKB">
        <authorList>
            <consortium name="RefSeq"/>
        </authorList>
    </citation>
    <scope>IDENTIFICATION</scope>
    <source>
        <strain evidence="2">14028-0561.14</strain>
        <tissue evidence="2">Whole fly</tissue>
    </source>
</reference>
<evidence type="ECO:0000313" key="2">
    <source>
        <dbReference type="RefSeq" id="XP_017028363.1"/>
    </source>
</evidence>
<keyword evidence="1" id="KW-1185">Reference proteome</keyword>
<sequence>MEPFKVPKKINRHVLKAIDFLQTSRTDLVSIAAIQDRVKHSLRYTKHVENLEDVVIDSLKRQTELGIITRKGSSVYTMAFGFPGLHSKKVNRHVLKALEFLQQAGNDIVSVGEIQERVKKTIRRTKPVNNLDNVVLEVLKTQSELGLIRRLGSSQYALNRAFQGLRSVKKEAGERCNDSLTVNEIAGVRKILLKAKNRQIQRKPRVVRPKPGTVKTETSPGNAPDIICENLYMMDRPLHGMNTEEILK</sequence>
<dbReference type="AlphaFoldDB" id="A0A6P4J1J1"/>
<name>A0A6P4J1J1_DROKI</name>
<accession>A0A6P4J1J1</accession>
<dbReference type="Proteomes" id="UP001652661">
    <property type="component" value="Chromosome 3R"/>
</dbReference>
<protein>
    <submittedName>
        <fullName evidence="2">Uncharacterized protein vrs</fullName>
    </submittedName>
</protein>
<dbReference type="RefSeq" id="XP_017028363.1">
    <property type="nucleotide sequence ID" value="XM_017172874.3"/>
</dbReference>
<evidence type="ECO:0000313" key="1">
    <source>
        <dbReference type="Proteomes" id="UP001652661"/>
    </source>
</evidence>
<organism evidence="1 2">
    <name type="scientific">Drosophila kikkawai</name>
    <name type="common">Fruit fly</name>
    <dbReference type="NCBI Taxonomy" id="30033"/>
    <lineage>
        <taxon>Eukaryota</taxon>
        <taxon>Metazoa</taxon>
        <taxon>Ecdysozoa</taxon>
        <taxon>Arthropoda</taxon>
        <taxon>Hexapoda</taxon>
        <taxon>Insecta</taxon>
        <taxon>Pterygota</taxon>
        <taxon>Neoptera</taxon>
        <taxon>Endopterygota</taxon>
        <taxon>Diptera</taxon>
        <taxon>Brachycera</taxon>
        <taxon>Muscomorpha</taxon>
        <taxon>Ephydroidea</taxon>
        <taxon>Drosophilidae</taxon>
        <taxon>Drosophila</taxon>
        <taxon>Sophophora</taxon>
    </lineage>
</organism>
<gene>
    <name evidence="2" type="primary">vrs</name>
</gene>